<keyword evidence="10" id="KW-1133">Transmembrane helix</keyword>
<dbReference type="InterPro" id="IPR050482">
    <property type="entry name" value="Sensor_HK_TwoCompSys"/>
</dbReference>
<dbReference type="RefSeq" id="WP_377420035.1">
    <property type="nucleotide sequence ID" value="NZ_JBHSPR010000008.1"/>
</dbReference>
<dbReference type="Pfam" id="PF23539">
    <property type="entry name" value="DUF7134"/>
    <property type="match status" value="1"/>
</dbReference>
<dbReference type="InterPro" id="IPR011712">
    <property type="entry name" value="Sig_transdc_His_kin_sub3_dim/P"/>
</dbReference>
<keyword evidence="5" id="KW-0547">Nucleotide-binding</keyword>
<keyword evidence="9" id="KW-0175">Coiled coil</keyword>
<evidence type="ECO:0000256" key="9">
    <source>
        <dbReference type="SAM" id="Coils"/>
    </source>
</evidence>
<keyword evidence="10" id="KW-0472">Membrane</keyword>
<dbReference type="EC" id="2.7.13.3" evidence="2"/>
<dbReference type="Pfam" id="PF02518">
    <property type="entry name" value="HATPase_c"/>
    <property type="match status" value="1"/>
</dbReference>
<comment type="catalytic activity">
    <reaction evidence="1">
        <text>ATP + protein L-histidine = ADP + protein N-phospho-L-histidine.</text>
        <dbReference type="EC" id="2.7.13.3"/>
    </reaction>
</comment>
<dbReference type="SMART" id="SM00387">
    <property type="entry name" value="HATPase_c"/>
    <property type="match status" value="1"/>
</dbReference>
<comment type="caution">
    <text evidence="12">The sequence shown here is derived from an EMBL/GenBank/DDBJ whole genome shotgun (WGS) entry which is preliminary data.</text>
</comment>
<dbReference type="Gene3D" id="1.20.5.1930">
    <property type="match status" value="1"/>
</dbReference>
<keyword evidence="3" id="KW-0597">Phosphoprotein</keyword>
<evidence type="ECO:0000256" key="10">
    <source>
        <dbReference type="SAM" id="Phobius"/>
    </source>
</evidence>
<accession>A0ABW1K551</accession>
<dbReference type="CDD" id="cd16917">
    <property type="entry name" value="HATPase_UhpB-NarQ-NarX-like"/>
    <property type="match status" value="1"/>
</dbReference>
<dbReference type="GO" id="GO:0016301">
    <property type="term" value="F:kinase activity"/>
    <property type="evidence" value="ECO:0007669"/>
    <property type="project" value="UniProtKB-KW"/>
</dbReference>
<sequence length="420" mass="44986">MTRTDVPAPPGNTRDRWAWVRFRFTPRQRGWLVWDGLLAIAAIMVETVVAVTAPPEVTPPGWPVALVWSIACAAPIALRRVAPWPAVALAVPTFIVSVLAGTQPVTVGVTFVALTYTTAALLPLRQAALAAVLLWAPALAVALAQPTPDSRTEPSPAYVVFTQVLLALVCFFVGRTVHARRATIRALEERARVAEENQRSLADQAVADERRRIARELHDVVAHHVSVMGVLATGARRVLPRDPAATDGALSTIEDTSRTTLRELRRLLDVLRTDAEPPADLSPQPGLAGIEALVEQVKEAGLPVTLRVDGTPGPLDPGVALTIFRIVQEALTNTLKHAGAATAQVRLSFGVYWMIVEVSDTGRGPAPEPGRLGHGLVGMRERMALYGGTLRTGPRPGGGYRVYAKMPMEQLGAPINEGAS</sequence>
<dbReference type="PANTHER" id="PTHR24421:SF10">
    <property type="entry name" value="NITRATE_NITRITE SENSOR PROTEIN NARQ"/>
    <property type="match status" value="1"/>
</dbReference>
<dbReference type="Gene3D" id="3.30.565.10">
    <property type="entry name" value="Histidine kinase-like ATPase, C-terminal domain"/>
    <property type="match status" value="1"/>
</dbReference>
<dbReference type="InterPro" id="IPR003594">
    <property type="entry name" value="HATPase_dom"/>
</dbReference>
<evidence type="ECO:0000256" key="1">
    <source>
        <dbReference type="ARBA" id="ARBA00000085"/>
    </source>
</evidence>
<dbReference type="Proteomes" id="UP001596203">
    <property type="component" value="Unassembled WGS sequence"/>
</dbReference>
<dbReference type="Pfam" id="PF07730">
    <property type="entry name" value="HisKA_3"/>
    <property type="match status" value="1"/>
</dbReference>
<feature type="transmembrane region" description="Helical" evidence="10">
    <location>
        <begin position="126"/>
        <end position="144"/>
    </location>
</feature>
<dbReference type="SUPFAM" id="SSF55874">
    <property type="entry name" value="ATPase domain of HSP90 chaperone/DNA topoisomerase II/histidine kinase"/>
    <property type="match status" value="1"/>
</dbReference>
<dbReference type="PANTHER" id="PTHR24421">
    <property type="entry name" value="NITRATE/NITRITE SENSOR PROTEIN NARX-RELATED"/>
    <property type="match status" value="1"/>
</dbReference>
<evidence type="ECO:0000256" key="6">
    <source>
        <dbReference type="ARBA" id="ARBA00022777"/>
    </source>
</evidence>
<keyword evidence="8" id="KW-0902">Two-component regulatory system</keyword>
<evidence type="ECO:0000256" key="8">
    <source>
        <dbReference type="ARBA" id="ARBA00023012"/>
    </source>
</evidence>
<evidence type="ECO:0000313" key="12">
    <source>
        <dbReference type="EMBL" id="MFC6016535.1"/>
    </source>
</evidence>
<evidence type="ECO:0000256" key="2">
    <source>
        <dbReference type="ARBA" id="ARBA00012438"/>
    </source>
</evidence>
<reference evidence="13" key="1">
    <citation type="journal article" date="2019" name="Int. J. Syst. Evol. Microbiol.">
        <title>The Global Catalogue of Microorganisms (GCM) 10K type strain sequencing project: providing services to taxonomists for standard genome sequencing and annotation.</title>
        <authorList>
            <consortium name="The Broad Institute Genomics Platform"/>
            <consortium name="The Broad Institute Genome Sequencing Center for Infectious Disease"/>
            <person name="Wu L."/>
            <person name="Ma J."/>
        </authorList>
    </citation>
    <scope>NUCLEOTIDE SEQUENCE [LARGE SCALE GENOMIC DNA]</scope>
    <source>
        <strain evidence="13">ZS-35-S2</strain>
    </source>
</reference>
<keyword evidence="4" id="KW-0808">Transferase</keyword>
<proteinExistence type="predicted"/>
<evidence type="ECO:0000256" key="4">
    <source>
        <dbReference type="ARBA" id="ARBA00022679"/>
    </source>
</evidence>
<feature type="transmembrane region" description="Helical" evidence="10">
    <location>
        <begin position="31"/>
        <end position="54"/>
    </location>
</feature>
<evidence type="ECO:0000259" key="11">
    <source>
        <dbReference type="SMART" id="SM00387"/>
    </source>
</evidence>
<keyword evidence="6 12" id="KW-0418">Kinase</keyword>
<feature type="transmembrane region" description="Helical" evidence="10">
    <location>
        <begin position="60"/>
        <end position="78"/>
    </location>
</feature>
<dbReference type="InterPro" id="IPR036890">
    <property type="entry name" value="HATPase_C_sf"/>
</dbReference>
<evidence type="ECO:0000256" key="5">
    <source>
        <dbReference type="ARBA" id="ARBA00022741"/>
    </source>
</evidence>
<feature type="coiled-coil region" evidence="9">
    <location>
        <begin position="177"/>
        <end position="204"/>
    </location>
</feature>
<name>A0ABW1K551_9ACTN</name>
<keyword evidence="7" id="KW-0067">ATP-binding</keyword>
<feature type="domain" description="Histidine kinase/HSP90-like ATPase" evidence="11">
    <location>
        <begin position="318"/>
        <end position="410"/>
    </location>
</feature>
<organism evidence="12 13">
    <name type="scientific">Plantactinospora solaniradicis</name>
    <dbReference type="NCBI Taxonomy" id="1723736"/>
    <lineage>
        <taxon>Bacteria</taxon>
        <taxon>Bacillati</taxon>
        <taxon>Actinomycetota</taxon>
        <taxon>Actinomycetes</taxon>
        <taxon>Micromonosporales</taxon>
        <taxon>Micromonosporaceae</taxon>
        <taxon>Plantactinospora</taxon>
    </lineage>
</organism>
<keyword evidence="13" id="KW-1185">Reference proteome</keyword>
<feature type="transmembrane region" description="Helical" evidence="10">
    <location>
        <begin position="156"/>
        <end position="174"/>
    </location>
</feature>
<feature type="transmembrane region" description="Helical" evidence="10">
    <location>
        <begin position="90"/>
        <end position="114"/>
    </location>
</feature>
<dbReference type="InterPro" id="IPR055558">
    <property type="entry name" value="DUF7134"/>
</dbReference>
<evidence type="ECO:0000313" key="13">
    <source>
        <dbReference type="Proteomes" id="UP001596203"/>
    </source>
</evidence>
<keyword evidence="10" id="KW-0812">Transmembrane</keyword>
<dbReference type="EMBL" id="JBHSPR010000008">
    <property type="protein sequence ID" value="MFC6016535.1"/>
    <property type="molecule type" value="Genomic_DNA"/>
</dbReference>
<evidence type="ECO:0000256" key="7">
    <source>
        <dbReference type="ARBA" id="ARBA00022840"/>
    </source>
</evidence>
<gene>
    <name evidence="12" type="ORF">ACFP2T_10020</name>
</gene>
<protein>
    <recommendedName>
        <fullName evidence="2">histidine kinase</fullName>
        <ecNumber evidence="2">2.7.13.3</ecNumber>
    </recommendedName>
</protein>
<evidence type="ECO:0000256" key="3">
    <source>
        <dbReference type="ARBA" id="ARBA00022553"/>
    </source>
</evidence>